<sequence>MNEFHSTFMVINAGNSLSPILSFEEGGISNSDFDATIKDCMSQAHWLPNFLFYIETSVGILLQAGGKLFELDWFRQAWLAVTALLTIYSPKRSLNDGENDEFGCAWFDDRKEAFFGSCK</sequence>
<proteinExistence type="predicted"/>
<comment type="caution">
    <text evidence="1">The sequence shown here is derived from an EMBL/GenBank/DDBJ whole genome shotgun (WGS) entry which is preliminary data.</text>
</comment>
<organism evidence="1 2">
    <name type="scientific">Ochrobactrum vermis</name>
    <dbReference type="NCBI Taxonomy" id="1827297"/>
    <lineage>
        <taxon>Bacteria</taxon>
        <taxon>Pseudomonadati</taxon>
        <taxon>Pseudomonadota</taxon>
        <taxon>Alphaproteobacteria</taxon>
        <taxon>Hyphomicrobiales</taxon>
        <taxon>Brucellaceae</taxon>
        <taxon>Brucella/Ochrobactrum group</taxon>
        <taxon>Ochrobactrum</taxon>
    </lineage>
</organism>
<dbReference type="RefSeq" id="WP_181153386.1">
    <property type="nucleotide sequence ID" value="NZ_JBBGZH010000001.1"/>
</dbReference>
<accession>A0ABU8PAQ4</accession>
<evidence type="ECO:0000313" key="2">
    <source>
        <dbReference type="Proteomes" id="UP001375812"/>
    </source>
</evidence>
<gene>
    <name evidence="1" type="ORF">WH297_06210</name>
</gene>
<dbReference type="EMBL" id="JBBGZH010000001">
    <property type="protein sequence ID" value="MEJ5019333.1"/>
    <property type="molecule type" value="Genomic_DNA"/>
</dbReference>
<protein>
    <submittedName>
        <fullName evidence="1">Uncharacterized protein</fullName>
    </submittedName>
</protein>
<keyword evidence="2" id="KW-1185">Reference proteome</keyword>
<dbReference type="Proteomes" id="UP001375812">
    <property type="component" value="Unassembled WGS sequence"/>
</dbReference>
<name>A0ABU8PAQ4_9HYPH</name>
<reference evidence="1 2" key="1">
    <citation type="submission" date="2023-12" db="EMBL/GenBank/DDBJ databases">
        <title>Gut-associated functions are favored during microbiome assembly across C. elegans life.</title>
        <authorList>
            <person name="Zimmermann J."/>
        </authorList>
    </citation>
    <scope>NUCLEOTIDE SEQUENCE [LARGE SCALE GENOMIC DNA]</scope>
    <source>
        <strain evidence="1 2">MYb71</strain>
    </source>
</reference>
<evidence type="ECO:0000313" key="1">
    <source>
        <dbReference type="EMBL" id="MEJ5019333.1"/>
    </source>
</evidence>